<protein>
    <submittedName>
        <fullName evidence="1">Uncharacterized protein</fullName>
    </submittedName>
</protein>
<dbReference type="Proteomes" id="UP001482620">
    <property type="component" value="Unassembled WGS sequence"/>
</dbReference>
<accession>A0ABV0VGA1</accession>
<sequence length="135" mass="15841">MTKYDILWSKTDLEYLKCKRLKSLNPEKRNIHFSIFLHRQPTLTIMFSNCRRRCFFSSPTQVCLNGVNTEQSLSSREKIHEALTKTRANRSEHMLIFIYKCTIYNQTPRIKTCFIGDSHATFKTVASTGRHEFAS</sequence>
<organism evidence="1 2">
    <name type="scientific">Ilyodon furcidens</name>
    <name type="common">goldbreast splitfin</name>
    <dbReference type="NCBI Taxonomy" id="33524"/>
    <lineage>
        <taxon>Eukaryota</taxon>
        <taxon>Metazoa</taxon>
        <taxon>Chordata</taxon>
        <taxon>Craniata</taxon>
        <taxon>Vertebrata</taxon>
        <taxon>Euteleostomi</taxon>
        <taxon>Actinopterygii</taxon>
        <taxon>Neopterygii</taxon>
        <taxon>Teleostei</taxon>
        <taxon>Neoteleostei</taxon>
        <taxon>Acanthomorphata</taxon>
        <taxon>Ovalentaria</taxon>
        <taxon>Atherinomorphae</taxon>
        <taxon>Cyprinodontiformes</taxon>
        <taxon>Goodeidae</taxon>
        <taxon>Ilyodon</taxon>
    </lineage>
</organism>
<keyword evidence="2" id="KW-1185">Reference proteome</keyword>
<reference evidence="1 2" key="1">
    <citation type="submission" date="2021-06" db="EMBL/GenBank/DDBJ databases">
        <authorList>
            <person name="Palmer J.M."/>
        </authorList>
    </citation>
    <scope>NUCLEOTIDE SEQUENCE [LARGE SCALE GENOMIC DNA]</scope>
    <source>
        <strain evidence="2">if_2019</strain>
        <tissue evidence="1">Muscle</tissue>
    </source>
</reference>
<evidence type="ECO:0000313" key="2">
    <source>
        <dbReference type="Proteomes" id="UP001482620"/>
    </source>
</evidence>
<comment type="caution">
    <text evidence="1">The sequence shown here is derived from an EMBL/GenBank/DDBJ whole genome shotgun (WGS) entry which is preliminary data.</text>
</comment>
<gene>
    <name evidence="1" type="ORF">ILYODFUR_011342</name>
</gene>
<name>A0ABV0VGA1_9TELE</name>
<evidence type="ECO:0000313" key="1">
    <source>
        <dbReference type="EMBL" id="MEQ2255202.1"/>
    </source>
</evidence>
<proteinExistence type="predicted"/>
<dbReference type="EMBL" id="JAHRIQ010105123">
    <property type="protein sequence ID" value="MEQ2255202.1"/>
    <property type="molecule type" value="Genomic_DNA"/>
</dbReference>